<feature type="region of interest" description="Disordered" evidence="3">
    <location>
        <begin position="139"/>
        <end position="228"/>
    </location>
</feature>
<dbReference type="Gene3D" id="2.60.120.40">
    <property type="match status" value="2"/>
</dbReference>
<feature type="domain" description="BclA C-terminal" evidence="4">
    <location>
        <begin position="245"/>
        <end position="358"/>
    </location>
</feature>
<accession>A0ABS4G949</accession>
<evidence type="ECO:0000256" key="2">
    <source>
        <dbReference type="ARBA" id="ARBA00022525"/>
    </source>
</evidence>
<evidence type="ECO:0000256" key="3">
    <source>
        <dbReference type="SAM" id="MobiDB-lite"/>
    </source>
</evidence>
<protein>
    <recommendedName>
        <fullName evidence="4">BclA C-terminal domain-containing protein</fullName>
    </recommendedName>
</protein>
<keyword evidence="2" id="KW-0964">Secreted</keyword>
<dbReference type="InterPro" id="IPR008983">
    <property type="entry name" value="Tumour_necrosis_fac-like_dom"/>
</dbReference>
<proteinExistence type="predicted"/>
<comment type="caution">
    <text evidence="5">The sequence shown here is derived from an EMBL/GenBank/DDBJ whole genome shotgun (WGS) entry which is preliminary data.</text>
</comment>
<dbReference type="PANTHER" id="PTHR15427:SF33">
    <property type="entry name" value="COLLAGEN IV NC1 DOMAIN-CONTAINING PROTEIN"/>
    <property type="match status" value="1"/>
</dbReference>
<reference evidence="5 6" key="1">
    <citation type="submission" date="2021-03" db="EMBL/GenBank/DDBJ databases">
        <title>Genomic Encyclopedia of Type Strains, Phase IV (KMG-IV): sequencing the most valuable type-strain genomes for metagenomic binning, comparative biology and taxonomic classification.</title>
        <authorList>
            <person name="Goeker M."/>
        </authorList>
    </citation>
    <scope>NUCLEOTIDE SEQUENCE [LARGE SCALE GENOMIC DNA]</scope>
    <source>
        <strain evidence="5 6">DSM 24004</strain>
    </source>
</reference>
<evidence type="ECO:0000313" key="6">
    <source>
        <dbReference type="Proteomes" id="UP001519342"/>
    </source>
</evidence>
<evidence type="ECO:0000259" key="4">
    <source>
        <dbReference type="Pfam" id="PF18573"/>
    </source>
</evidence>
<dbReference type="Pfam" id="PF18573">
    <property type="entry name" value="BclA_C"/>
    <property type="match status" value="1"/>
</dbReference>
<dbReference type="PANTHER" id="PTHR15427">
    <property type="entry name" value="EMILIN ELASTIN MICROFIBRIL INTERFACE-LOCATED PROTEIN ELASTIN MICROFIBRIL INTERFACER"/>
    <property type="match status" value="1"/>
</dbReference>
<organism evidence="5 6">
    <name type="scientific">Sedimentibacter acidaminivorans</name>
    <dbReference type="NCBI Taxonomy" id="913099"/>
    <lineage>
        <taxon>Bacteria</taxon>
        <taxon>Bacillati</taxon>
        <taxon>Bacillota</taxon>
        <taxon>Tissierellia</taxon>
        <taxon>Sedimentibacter</taxon>
    </lineage>
</organism>
<keyword evidence="6" id="KW-1185">Reference proteome</keyword>
<dbReference type="EMBL" id="JAGGKS010000001">
    <property type="protein sequence ID" value="MBP1924211.1"/>
    <property type="molecule type" value="Genomic_DNA"/>
</dbReference>
<dbReference type="RefSeq" id="WP_280922349.1">
    <property type="nucleotide sequence ID" value="NZ_JAGGKS010000001.1"/>
</dbReference>
<gene>
    <name evidence="5" type="ORF">J2Z76_000064</name>
</gene>
<sequence length="361" mass="35287">MSNIALQVERSTAGVVGINDNVVFDTIAYSSGNISYNSLTGVMTFNEAGRYVFNWWVATQISSSSNGTAFALSSSQGDFSEGASPIKTGEVVGVGIIDVTSAPVTVSLVNGSSSLVYYSPVVPITATLVVIQDDVPEIGPIGPTGDTGPTGPTGDTGPTGPIGPTGDTGPIGPTGDTGPTGPTGDTGPIGPTGDTGPIGPTGDTGPIGPTGDTGPTGPTGDTGPTGPGVTTYGYVYELATIADATVVGGADVPFSNNGPLANITHTVGTTTVTVTLAGSYQIDYSLSITAGIGAAIAIAVNGTVDASTPISALVATGELSGTAILPLAAGDVITLRNDSAVSLTMSLAPSVGAQLNLILLG</sequence>
<evidence type="ECO:0000313" key="5">
    <source>
        <dbReference type="EMBL" id="MBP1924211.1"/>
    </source>
</evidence>
<dbReference type="InterPro" id="IPR008160">
    <property type="entry name" value="Collagen"/>
</dbReference>
<dbReference type="Pfam" id="PF01391">
    <property type="entry name" value="Collagen"/>
    <property type="match status" value="1"/>
</dbReference>
<evidence type="ECO:0000256" key="1">
    <source>
        <dbReference type="ARBA" id="ARBA00004613"/>
    </source>
</evidence>
<dbReference type="InterPro" id="IPR050392">
    <property type="entry name" value="Collagen/C1q_domain"/>
</dbReference>
<name>A0ABS4G949_9FIRM</name>
<dbReference type="InterPro" id="IPR041415">
    <property type="entry name" value="BclA_C"/>
</dbReference>
<dbReference type="Proteomes" id="UP001519342">
    <property type="component" value="Unassembled WGS sequence"/>
</dbReference>
<comment type="subcellular location">
    <subcellularLocation>
        <location evidence="1">Secreted</location>
    </subcellularLocation>
</comment>